<reference evidence="2" key="1">
    <citation type="submission" date="2022-11" db="UniProtKB">
        <authorList>
            <consortium name="WormBaseParasite"/>
        </authorList>
    </citation>
    <scope>IDENTIFICATION</scope>
</reference>
<dbReference type="Proteomes" id="UP000887579">
    <property type="component" value="Unplaced"/>
</dbReference>
<sequence length="166" mass="19467">MVFFQKKSWVKIIIFGVKIGLEFVVSYFLFIWVLFALVLCVYYFGVLSLWYLAKKYILDFSGWYFRNVYYFENLSELVFFDFCSLIGSSSEYLFSISLVVIFDPLEIPFSICLLQNQSSLFALSQGFALTLISSCAFLVFLSEVIYLFRKTSSKFNISKLYERLFG</sequence>
<name>A0AC34F6T6_9BILA</name>
<organism evidence="1 2">
    <name type="scientific">Panagrolaimus sp. ES5</name>
    <dbReference type="NCBI Taxonomy" id="591445"/>
    <lineage>
        <taxon>Eukaryota</taxon>
        <taxon>Metazoa</taxon>
        <taxon>Ecdysozoa</taxon>
        <taxon>Nematoda</taxon>
        <taxon>Chromadorea</taxon>
        <taxon>Rhabditida</taxon>
        <taxon>Tylenchina</taxon>
        <taxon>Panagrolaimomorpha</taxon>
        <taxon>Panagrolaimoidea</taxon>
        <taxon>Panagrolaimidae</taxon>
        <taxon>Panagrolaimus</taxon>
    </lineage>
</organism>
<protein>
    <submittedName>
        <fullName evidence="2">NADH dehydrogenase subunit 6</fullName>
    </submittedName>
</protein>
<dbReference type="WBParaSite" id="ES5_v2.g12846.t1">
    <property type="protein sequence ID" value="ES5_v2.g12846.t1"/>
    <property type="gene ID" value="ES5_v2.g12846"/>
</dbReference>
<evidence type="ECO:0000313" key="1">
    <source>
        <dbReference type="Proteomes" id="UP000887579"/>
    </source>
</evidence>
<proteinExistence type="predicted"/>
<evidence type="ECO:0000313" key="2">
    <source>
        <dbReference type="WBParaSite" id="ES5_v2.g12846.t1"/>
    </source>
</evidence>
<accession>A0AC34F6T6</accession>